<keyword evidence="1" id="KW-0812">Transmembrane</keyword>
<gene>
    <name evidence="2" type="ORF">FK256_14135</name>
</gene>
<feature type="transmembrane region" description="Helical" evidence="1">
    <location>
        <begin position="30"/>
        <end position="51"/>
    </location>
</feature>
<feature type="transmembrane region" description="Helical" evidence="1">
    <location>
        <begin position="94"/>
        <end position="111"/>
    </location>
</feature>
<dbReference type="Proteomes" id="UP000319010">
    <property type="component" value="Unassembled WGS sequence"/>
</dbReference>
<evidence type="ECO:0000313" key="2">
    <source>
        <dbReference type="EMBL" id="TQD41142.1"/>
    </source>
</evidence>
<protein>
    <recommendedName>
        <fullName evidence="4">Transmembrane protein</fullName>
    </recommendedName>
</protein>
<keyword evidence="1" id="KW-0472">Membrane</keyword>
<feature type="transmembrane region" description="Helical" evidence="1">
    <location>
        <begin position="63"/>
        <end position="82"/>
    </location>
</feature>
<evidence type="ECO:0000313" key="3">
    <source>
        <dbReference type="Proteomes" id="UP000319010"/>
    </source>
</evidence>
<comment type="caution">
    <text evidence="2">The sequence shown here is derived from an EMBL/GenBank/DDBJ whole genome shotgun (WGS) entry which is preliminary data.</text>
</comment>
<dbReference type="EMBL" id="VICB01000035">
    <property type="protein sequence ID" value="TQD41142.1"/>
    <property type="molecule type" value="Genomic_DNA"/>
</dbReference>
<organism evidence="2 3">
    <name type="scientific">Actinomyces johnsonii</name>
    <dbReference type="NCBI Taxonomy" id="544581"/>
    <lineage>
        <taxon>Bacteria</taxon>
        <taxon>Bacillati</taxon>
        <taxon>Actinomycetota</taxon>
        <taxon>Actinomycetes</taxon>
        <taxon>Actinomycetales</taxon>
        <taxon>Actinomycetaceae</taxon>
        <taxon>Actinomyces</taxon>
    </lineage>
</organism>
<evidence type="ECO:0000256" key="1">
    <source>
        <dbReference type="SAM" id="Phobius"/>
    </source>
</evidence>
<evidence type="ECO:0008006" key="4">
    <source>
        <dbReference type="Google" id="ProtNLM"/>
    </source>
</evidence>
<reference evidence="2 3" key="1">
    <citation type="submission" date="2019-06" db="EMBL/GenBank/DDBJ databases">
        <title>Draft genome sequence of Actinomyces johnsonii CCUG 34287T.</title>
        <authorList>
            <person name="Salva-Serra F."/>
            <person name="Cardew S."/>
            <person name="Moore E."/>
        </authorList>
    </citation>
    <scope>NUCLEOTIDE SEQUENCE [LARGE SCALE GENOMIC DNA]</scope>
    <source>
        <strain evidence="2 3">CCUG 34287</strain>
    </source>
</reference>
<proteinExistence type="predicted"/>
<sequence>MPAHTAPAPRRQMSRPTLLAARTLIRVRRLWSAVSTILTAMAWMVSLIPAWAPLCAYPNMQDIGMIAGISTGLLASVSAAYFPTRTPAWRTIAWAWLASILCGAVTLLATLHGMLQYAPWPTLAAVGAAFLVVAARTHSTARTLVGLARDLWWMR</sequence>
<name>A0A508A5W9_9ACTO</name>
<dbReference type="RefSeq" id="WP_141425193.1">
    <property type="nucleotide sequence ID" value="NZ_JASPFB010000025.1"/>
</dbReference>
<keyword evidence="1" id="KW-1133">Transmembrane helix</keyword>
<feature type="transmembrane region" description="Helical" evidence="1">
    <location>
        <begin position="117"/>
        <end position="135"/>
    </location>
</feature>
<dbReference type="AlphaFoldDB" id="A0A508A5W9"/>
<accession>A0A508A5W9</accession>